<dbReference type="Pfam" id="PF04993">
    <property type="entry name" value="TfoX_N"/>
    <property type="match status" value="1"/>
</dbReference>
<dbReference type="AlphaFoldDB" id="A0A382CMI3"/>
<dbReference type="PANTHER" id="PTHR36121:SF1">
    <property type="entry name" value="PROTEIN SXY"/>
    <property type="match status" value="1"/>
</dbReference>
<feature type="domain" description="TfoX N-terminal" evidence="1">
    <location>
        <begin position="13"/>
        <end position="105"/>
    </location>
</feature>
<gene>
    <name evidence="2" type="ORF">METZ01_LOCUS179715</name>
</gene>
<accession>A0A382CMI3</accession>
<dbReference type="EMBL" id="UINC01035061">
    <property type="protein sequence ID" value="SVB26861.1"/>
    <property type="molecule type" value="Genomic_DNA"/>
</dbReference>
<organism evidence="2">
    <name type="scientific">marine metagenome</name>
    <dbReference type="NCBI Taxonomy" id="408172"/>
    <lineage>
        <taxon>unclassified sequences</taxon>
        <taxon>metagenomes</taxon>
        <taxon>ecological metagenomes</taxon>
    </lineage>
</organism>
<evidence type="ECO:0000313" key="2">
    <source>
        <dbReference type="EMBL" id="SVB26861.1"/>
    </source>
</evidence>
<dbReference type="PANTHER" id="PTHR36121">
    <property type="entry name" value="PROTEIN SXY"/>
    <property type="match status" value="1"/>
</dbReference>
<sequence length="121" mass="13990">MPVTPEYRAFVEDLVEPLGHVTTRRMFGGLGVFYRGLMFALIVNDVLHFKVDDENRPDFEVQGMEPFSYIRKGKKRGLNSYWTVPVDVLDDEDEFLIWSRKAADVALRADAVKPKRRSRSP</sequence>
<evidence type="ECO:0000259" key="1">
    <source>
        <dbReference type="Pfam" id="PF04993"/>
    </source>
</evidence>
<protein>
    <recommendedName>
        <fullName evidence="1">TfoX N-terminal domain-containing protein</fullName>
    </recommendedName>
</protein>
<name>A0A382CMI3_9ZZZZ</name>
<dbReference type="InterPro" id="IPR047525">
    <property type="entry name" value="TfoX-like"/>
</dbReference>
<proteinExistence type="predicted"/>
<dbReference type="Gene3D" id="3.30.1460.30">
    <property type="entry name" value="YgaC/TfoX-N like chaperone"/>
    <property type="match status" value="1"/>
</dbReference>
<reference evidence="2" key="1">
    <citation type="submission" date="2018-05" db="EMBL/GenBank/DDBJ databases">
        <authorList>
            <person name="Lanie J.A."/>
            <person name="Ng W.-L."/>
            <person name="Kazmierczak K.M."/>
            <person name="Andrzejewski T.M."/>
            <person name="Davidsen T.M."/>
            <person name="Wayne K.J."/>
            <person name="Tettelin H."/>
            <person name="Glass J.I."/>
            <person name="Rusch D."/>
            <person name="Podicherti R."/>
            <person name="Tsui H.-C.T."/>
            <person name="Winkler M.E."/>
        </authorList>
    </citation>
    <scope>NUCLEOTIDE SEQUENCE</scope>
</reference>
<dbReference type="SUPFAM" id="SSF159894">
    <property type="entry name" value="YgaC/TfoX-N like"/>
    <property type="match status" value="1"/>
</dbReference>
<dbReference type="InterPro" id="IPR007076">
    <property type="entry name" value="TfoX_N"/>
</dbReference>